<protein>
    <submittedName>
        <fullName evidence="2">DUF4230 domain-containing protein</fullName>
    </submittedName>
</protein>
<organism evidence="2 3">
    <name type="scientific">Clostridium senegalense</name>
    <dbReference type="NCBI Taxonomy" id="1465809"/>
    <lineage>
        <taxon>Bacteria</taxon>
        <taxon>Bacillati</taxon>
        <taxon>Bacillota</taxon>
        <taxon>Clostridia</taxon>
        <taxon>Eubacteriales</taxon>
        <taxon>Clostridiaceae</taxon>
        <taxon>Clostridium</taxon>
    </lineage>
</organism>
<name>A0A6M0H491_9CLOT</name>
<keyword evidence="1" id="KW-0812">Transmembrane</keyword>
<keyword evidence="1" id="KW-0472">Membrane</keyword>
<evidence type="ECO:0000256" key="1">
    <source>
        <dbReference type="SAM" id="Phobius"/>
    </source>
</evidence>
<dbReference type="InterPro" id="IPR025324">
    <property type="entry name" value="DUF4230"/>
</dbReference>
<keyword evidence="3" id="KW-1185">Reference proteome</keyword>
<proteinExistence type="predicted"/>
<dbReference type="AlphaFoldDB" id="A0A6M0H491"/>
<feature type="transmembrane region" description="Helical" evidence="1">
    <location>
        <begin position="6"/>
        <end position="27"/>
    </location>
</feature>
<reference evidence="2 3" key="1">
    <citation type="submission" date="2020-02" db="EMBL/GenBank/DDBJ databases">
        <title>Genome assembly of a novel Clostridium senegalense strain.</title>
        <authorList>
            <person name="Gupta T.B."/>
            <person name="Jauregui R."/>
            <person name="Maclean P."/>
            <person name="Nawarathana A."/>
            <person name="Brightwell G."/>
        </authorList>
    </citation>
    <scope>NUCLEOTIDE SEQUENCE [LARGE SCALE GENOMIC DNA]</scope>
    <source>
        <strain evidence="2 3">AGRFS4</strain>
    </source>
</reference>
<evidence type="ECO:0000313" key="3">
    <source>
        <dbReference type="Proteomes" id="UP000481872"/>
    </source>
</evidence>
<dbReference type="EMBL" id="JAAGPU010000011">
    <property type="protein sequence ID" value="NEU04681.1"/>
    <property type="molecule type" value="Genomic_DNA"/>
</dbReference>
<evidence type="ECO:0000313" key="2">
    <source>
        <dbReference type="EMBL" id="NEU04681.1"/>
    </source>
</evidence>
<keyword evidence="1" id="KW-1133">Transmembrane helix</keyword>
<sequence length="194" mass="22318">MKKVSFKSKIIGLLIIVIVVLLFILSFKTPFKSHRKDSTETIFQQLVSINELVTVKYDYSNIISVKDNLKFNDIDIPFTEKSFVLKYDGYIKAGVSLKESKLKINGNKATLSIPNSKILDHVVIEDKISTLNEKNSLFNPLKSNEIFNEICKSKNEKENEIIDKGFLDEVNISTEKFLKDFFKNLGYDVSIKFY</sequence>
<dbReference type="Pfam" id="PF14014">
    <property type="entry name" value="DUF4230"/>
    <property type="match status" value="1"/>
</dbReference>
<accession>A0A6M0H491</accession>
<gene>
    <name evidence="2" type="ORF">G3M99_07340</name>
</gene>
<dbReference type="Proteomes" id="UP000481872">
    <property type="component" value="Unassembled WGS sequence"/>
</dbReference>
<comment type="caution">
    <text evidence="2">The sequence shown here is derived from an EMBL/GenBank/DDBJ whole genome shotgun (WGS) entry which is preliminary data.</text>
</comment>